<proteinExistence type="predicted"/>
<reference evidence="1" key="2">
    <citation type="journal article" date="2015" name="Data Brief">
        <title>Shoot transcriptome of the giant reed, Arundo donax.</title>
        <authorList>
            <person name="Barrero R.A."/>
            <person name="Guerrero F.D."/>
            <person name="Moolhuijzen P."/>
            <person name="Goolsby J.A."/>
            <person name="Tidwell J."/>
            <person name="Bellgard S.E."/>
            <person name="Bellgard M.I."/>
        </authorList>
    </citation>
    <scope>NUCLEOTIDE SEQUENCE</scope>
    <source>
        <tissue evidence="1">Shoot tissue taken approximately 20 cm above the soil surface</tissue>
    </source>
</reference>
<protein>
    <submittedName>
        <fullName evidence="1">Uncharacterized protein</fullName>
    </submittedName>
</protein>
<name>A0A0A9H724_ARUDO</name>
<reference evidence="1" key="1">
    <citation type="submission" date="2014-09" db="EMBL/GenBank/DDBJ databases">
        <authorList>
            <person name="Magalhaes I.L.F."/>
            <person name="Oliveira U."/>
            <person name="Santos F.R."/>
            <person name="Vidigal T.H.D.A."/>
            <person name="Brescovit A.D."/>
            <person name="Santos A.J."/>
        </authorList>
    </citation>
    <scope>NUCLEOTIDE SEQUENCE</scope>
    <source>
        <tissue evidence="1">Shoot tissue taken approximately 20 cm above the soil surface</tissue>
    </source>
</reference>
<evidence type="ECO:0000313" key="1">
    <source>
        <dbReference type="EMBL" id="JAE32552.1"/>
    </source>
</evidence>
<accession>A0A0A9H724</accession>
<organism evidence="1">
    <name type="scientific">Arundo donax</name>
    <name type="common">Giant reed</name>
    <name type="synonym">Donax arundinaceus</name>
    <dbReference type="NCBI Taxonomy" id="35708"/>
    <lineage>
        <taxon>Eukaryota</taxon>
        <taxon>Viridiplantae</taxon>
        <taxon>Streptophyta</taxon>
        <taxon>Embryophyta</taxon>
        <taxon>Tracheophyta</taxon>
        <taxon>Spermatophyta</taxon>
        <taxon>Magnoliopsida</taxon>
        <taxon>Liliopsida</taxon>
        <taxon>Poales</taxon>
        <taxon>Poaceae</taxon>
        <taxon>PACMAD clade</taxon>
        <taxon>Arundinoideae</taxon>
        <taxon>Arundineae</taxon>
        <taxon>Arundo</taxon>
    </lineage>
</organism>
<dbReference type="EMBL" id="GBRH01165344">
    <property type="protein sequence ID" value="JAE32552.1"/>
    <property type="molecule type" value="Transcribed_RNA"/>
</dbReference>
<sequence length="25" mass="2896">MVRARKMKNPIKCLKCPHQMAALVQ</sequence>
<dbReference type="AlphaFoldDB" id="A0A0A9H724"/>